<feature type="region of interest" description="Disordered" evidence="2">
    <location>
        <begin position="357"/>
        <end position="379"/>
    </location>
</feature>
<dbReference type="AlphaFoldDB" id="A0A6A6SK13"/>
<accession>A0A6A6SK13</accession>
<proteinExistence type="predicted"/>
<evidence type="ECO:0000256" key="1">
    <source>
        <dbReference type="SAM" id="Coils"/>
    </source>
</evidence>
<name>A0A6A6SK13_9PLEO</name>
<feature type="coiled-coil region" evidence="1">
    <location>
        <begin position="533"/>
        <end position="560"/>
    </location>
</feature>
<feature type="compositionally biased region" description="Polar residues" evidence="2">
    <location>
        <begin position="88"/>
        <end position="98"/>
    </location>
</feature>
<evidence type="ECO:0000313" key="4">
    <source>
        <dbReference type="Proteomes" id="UP000799324"/>
    </source>
</evidence>
<dbReference type="EMBL" id="MU004570">
    <property type="protein sequence ID" value="KAF2647930.1"/>
    <property type="molecule type" value="Genomic_DNA"/>
</dbReference>
<evidence type="ECO:0000313" key="3">
    <source>
        <dbReference type="EMBL" id="KAF2647930.1"/>
    </source>
</evidence>
<reference evidence="3" key="1">
    <citation type="journal article" date="2020" name="Stud. Mycol.">
        <title>101 Dothideomycetes genomes: a test case for predicting lifestyles and emergence of pathogens.</title>
        <authorList>
            <person name="Haridas S."/>
            <person name="Albert R."/>
            <person name="Binder M."/>
            <person name="Bloem J."/>
            <person name="Labutti K."/>
            <person name="Salamov A."/>
            <person name="Andreopoulos B."/>
            <person name="Baker S."/>
            <person name="Barry K."/>
            <person name="Bills G."/>
            <person name="Bluhm B."/>
            <person name="Cannon C."/>
            <person name="Castanera R."/>
            <person name="Culley D."/>
            <person name="Daum C."/>
            <person name="Ezra D."/>
            <person name="Gonzalez J."/>
            <person name="Henrissat B."/>
            <person name="Kuo A."/>
            <person name="Liang C."/>
            <person name="Lipzen A."/>
            <person name="Lutzoni F."/>
            <person name="Magnuson J."/>
            <person name="Mondo S."/>
            <person name="Nolan M."/>
            <person name="Ohm R."/>
            <person name="Pangilinan J."/>
            <person name="Park H.-J."/>
            <person name="Ramirez L."/>
            <person name="Alfaro M."/>
            <person name="Sun H."/>
            <person name="Tritt A."/>
            <person name="Yoshinaga Y."/>
            <person name="Zwiers L.-H."/>
            <person name="Turgeon B."/>
            <person name="Goodwin S."/>
            <person name="Spatafora J."/>
            <person name="Crous P."/>
            <person name="Grigoriev I."/>
        </authorList>
    </citation>
    <scope>NUCLEOTIDE SEQUENCE</scope>
    <source>
        <strain evidence="3">CBS 122681</strain>
    </source>
</reference>
<feature type="compositionally biased region" description="Basic and acidic residues" evidence="2">
    <location>
        <begin position="1"/>
        <end position="10"/>
    </location>
</feature>
<feature type="region of interest" description="Disordered" evidence="2">
    <location>
        <begin position="1"/>
        <end position="132"/>
    </location>
</feature>
<gene>
    <name evidence="3" type="ORF">K491DRAFT_685105</name>
</gene>
<dbReference type="Proteomes" id="UP000799324">
    <property type="component" value="Unassembled WGS sequence"/>
</dbReference>
<sequence>MSQESPERDACPAVSKAGQEPRPEPPTALPGTTRGWGAPSFAVTTALTEAPRQRRRRRRPHDNPVHASLRLRPPHSRPSLTMRPRIPQKQSGDATVRTQPARKPPRRQAQSTSNAADEDPPPSRNPGGRETKEDAVKRLVSNVQAYWGVGFVQQLEARSVYLPETLSRHFCETLSRLARANSLDAFAVAVARAVAAKPVAVKGQGTQRFGPEGTRSLQVKDLESAERDLSTAASNTNRTTAPSRAPKPAQPLPTDSAQTSDAAHPSKKRRRPLGSPASPEIARGQVAVHSPLEQHSDEDEVDYVTDQSQSSTTASTTRYSLSGLLLTPQAQPFALPPSRLIEDQALNRELPAAAVGLGTSGGRANPQISRKTRGRAHPPSGGAPILHAHGAFQAFAGRRQHPNTDITTPRSADAVGDHEQDACSSASDSAALRLDNALPHSGTHVHQSPALELDRNRAVEQIKESMKHVEFAFERDVAAYQAADKMIMESVAAIRSLQAPPAIPDSRNLADNDAFVAYVELLNGERVKRDRLRTQAKANVDQAERALAAAADELREWDTAILDLVAALQRLSQTADERLHRENDRVDF</sequence>
<protein>
    <submittedName>
        <fullName evidence="3">Uncharacterized protein</fullName>
    </submittedName>
</protein>
<keyword evidence="1" id="KW-0175">Coiled coil</keyword>
<evidence type="ECO:0000256" key="2">
    <source>
        <dbReference type="SAM" id="MobiDB-lite"/>
    </source>
</evidence>
<feature type="compositionally biased region" description="Low complexity" evidence="2">
    <location>
        <begin position="230"/>
        <end position="241"/>
    </location>
</feature>
<organism evidence="3 4">
    <name type="scientific">Lophiostoma macrostomum CBS 122681</name>
    <dbReference type="NCBI Taxonomy" id="1314788"/>
    <lineage>
        <taxon>Eukaryota</taxon>
        <taxon>Fungi</taxon>
        <taxon>Dikarya</taxon>
        <taxon>Ascomycota</taxon>
        <taxon>Pezizomycotina</taxon>
        <taxon>Dothideomycetes</taxon>
        <taxon>Pleosporomycetidae</taxon>
        <taxon>Pleosporales</taxon>
        <taxon>Lophiostomataceae</taxon>
        <taxon>Lophiostoma</taxon>
    </lineage>
</organism>
<keyword evidence="4" id="KW-1185">Reference proteome</keyword>
<feature type="region of interest" description="Disordered" evidence="2">
    <location>
        <begin position="296"/>
        <end position="316"/>
    </location>
</feature>
<feature type="region of interest" description="Disordered" evidence="2">
    <location>
        <begin position="403"/>
        <end position="428"/>
    </location>
</feature>
<feature type="compositionally biased region" description="Low complexity" evidence="2">
    <location>
        <begin position="305"/>
        <end position="316"/>
    </location>
</feature>
<feature type="region of interest" description="Disordered" evidence="2">
    <location>
        <begin position="224"/>
        <end position="280"/>
    </location>
</feature>